<evidence type="ECO:0000256" key="4">
    <source>
        <dbReference type="ARBA" id="ARBA00022741"/>
    </source>
</evidence>
<dbReference type="Pfam" id="PF03133">
    <property type="entry name" value="TTL"/>
    <property type="match status" value="1"/>
</dbReference>
<gene>
    <name evidence="7" type="ORF">TRIADDRAFT_59327</name>
</gene>
<evidence type="ECO:0000313" key="7">
    <source>
        <dbReference type="EMBL" id="EDV22263.1"/>
    </source>
</evidence>
<feature type="compositionally biased region" description="Polar residues" evidence="6">
    <location>
        <begin position="568"/>
        <end position="584"/>
    </location>
</feature>
<sequence length="819" mass="94714">MQANGLSNSNALLAANMQQEEEEYEMESESTPSKTFSYRPSETTTTSTTRKKGKKKRAISINLSGTKYDIVKEVTLERFGMIQSKDEDLSSFLFWCDTALPAERIAEFKPYQRVNHFPGMGEICRKDSLARNLQKYNAYQGYCRELKKRKKTRTFICKPSNGAMGNGITLTRNSENIPWNENYVVQEYMEKPLLIDGLKFDLRIYVLVTSCDPLRIFLFDDGLVRLSTQPYTVPSDHNIDKLFMHLTNYSINKHSENFDNADEHDRGTKRSIKFFNTWLREHGYSVTQLWNNIADVIIKTIIAAAPHLLHIYRTCRANSLGTSISSCFEILGFDVILDRKLRPWLLEVNRSPSFGTDGKIDYDIKSRLLTDTLRLVNIKLSDRRKGLAAQKAEVRRRLLRPTQRSRKEKTDKEKKKDLIERRIENLVSHYWLILANSLDSKGDMRDRLNQIRIQNAREEYENKNLGGFRRIYPTDDSKVNDKYEAMIDAAHKVILSGSGIASKDNCVALKYLQLMTIFPLLFYYIKEEEILDMLEQCEMEIDLDKKQNPKSPKVLSSMPPSQIERDTNSVANKSITPDSSNLVSKQDKPKLVRTNKKPTVNNPPYLSKTCAIDDDYIKAAIKQREEELTNRTFIALNEMKIKFPGKSDDEAKLILQLLQDNWKFHKPRVASYWLVKLDTVKRKKVVDIVKTNIGSVLQYIWRSQDIENLRLNRIFNRVFNRLLWSHGQGLWNCFSSIGNSWEVIFNKSTESISTVEMNCCRRIVKLCRDCLLIVYQFACEAKIAADTTVQANSSRSTVATYSTWQPSQSLANKQLQYLL</sequence>
<dbReference type="PANTHER" id="PTHR12241">
    <property type="entry name" value="TUBULIN POLYGLUTAMYLASE"/>
    <property type="match status" value="1"/>
</dbReference>
<dbReference type="Gene3D" id="3.30.470.20">
    <property type="entry name" value="ATP-grasp fold, B domain"/>
    <property type="match status" value="1"/>
</dbReference>
<dbReference type="EMBL" id="DS985250">
    <property type="protein sequence ID" value="EDV22263.1"/>
    <property type="molecule type" value="Genomic_DNA"/>
</dbReference>
<dbReference type="OMA" id="MNCCRRI"/>
<keyword evidence="2" id="KW-0436">Ligase</keyword>
<evidence type="ECO:0000256" key="6">
    <source>
        <dbReference type="SAM" id="MobiDB-lite"/>
    </source>
</evidence>
<feature type="region of interest" description="Disordered" evidence="6">
    <location>
        <begin position="545"/>
        <end position="598"/>
    </location>
</feature>
<evidence type="ECO:0000256" key="1">
    <source>
        <dbReference type="ARBA" id="ARBA00006820"/>
    </source>
</evidence>
<dbReference type="PANTHER" id="PTHR12241:SF147">
    <property type="entry name" value="TUBULIN POLYGLUTAMYLASE TTLL7"/>
    <property type="match status" value="1"/>
</dbReference>
<dbReference type="CTD" id="6756631"/>
<evidence type="ECO:0000256" key="5">
    <source>
        <dbReference type="ARBA" id="ARBA00022840"/>
    </source>
</evidence>
<keyword evidence="4" id="KW-0547">Nucleotide-binding</keyword>
<dbReference type="PROSITE" id="PS51221">
    <property type="entry name" value="TTL"/>
    <property type="match status" value="1"/>
</dbReference>
<dbReference type="AlphaFoldDB" id="B3S4S4"/>
<dbReference type="InterPro" id="IPR004344">
    <property type="entry name" value="TTL/TTLL_fam"/>
</dbReference>
<dbReference type="PhylomeDB" id="B3S4S4"/>
<proteinExistence type="inferred from homology"/>
<reference evidence="7 8" key="1">
    <citation type="journal article" date="2008" name="Nature">
        <title>The Trichoplax genome and the nature of placozoans.</title>
        <authorList>
            <person name="Srivastava M."/>
            <person name="Begovic E."/>
            <person name="Chapman J."/>
            <person name="Putnam N.H."/>
            <person name="Hellsten U."/>
            <person name="Kawashima T."/>
            <person name="Kuo A."/>
            <person name="Mitros T."/>
            <person name="Salamov A."/>
            <person name="Carpenter M.L."/>
            <person name="Signorovitch A.Y."/>
            <person name="Moreno M.A."/>
            <person name="Kamm K."/>
            <person name="Grimwood J."/>
            <person name="Schmutz J."/>
            <person name="Shapiro H."/>
            <person name="Grigoriev I.V."/>
            <person name="Buss L.W."/>
            <person name="Schierwater B."/>
            <person name="Dellaporta S.L."/>
            <person name="Rokhsar D.S."/>
        </authorList>
    </citation>
    <scope>NUCLEOTIDE SEQUENCE [LARGE SCALE GENOMIC DNA]</scope>
    <source>
        <strain evidence="7 8">Grell-BS-1999</strain>
    </source>
</reference>
<dbReference type="GeneID" id="6756631"/>
<feature type="compositionally biased region" description="Polar residues" evidence="6">
    <location>
        <begin position="1"/>
        <end position="11"/>
    </location>
</feature>
<organism evidence="7 8">
    <name type="scientific">Trichoplax adhaerens</name>
    <name type="common">Trichoplax reptans</name>
    <dbReference type="NCBI Taxonomy" id="10228"/>
    <lineage>
        <taxon>Eukaryota</taxon>
        <taxon>Metazoa</taxon>
        <taxon>Placozoa</taxon>
        <taxon>Uniplacotomia</taxon>
        <taxon>Trichoplacea</taxon>
        <taxon>Trichoplacidae</taxon>
        <taxon>Trichoplax</taxon>
    </lineage>
</organism>
<protein>
    <submittedName>
        <fullName evidence="7">Uncharacterized protein</fullName>
    </submittedName>
</protein>
<comment type="similarity">
    <text evidence="1">Belongs to the tubulin--tyrosine ligase family.</text>
</comment>
<feature type="region of interest" description="Disordered" evidence="6">
    <location>
        <begin position="1"/>
        <end position="55"/>
    </location>
</feature>
<dbReference type="KEGG" id="tad:TRIADDRAFT_59327"/>
<evidence type="ECO:0000313" key="8">
    <source>
        <dbReference type="Proteomes" id="UP000009022"/>
    </source>
</evidence>
<dbReference type="InParanoid" id="B3S4S4"/>
<dbReference type="OrthoDB" id="202825at2759"/>
<keyword evidence="8" id="KW-1185">Reference proteome</keyword>
<dbReference type="Proteomes" id="UP000009022">
    <property type="component" value="Unassembled WGS sequence"/>
</dbReference>
<dbReference type="GO" id="GO:0005874">
    <property type="term" value="C:microtubule"/>
    <property type="evidence" value="ECO:0007669"/>
    <property type="project" value="UniProtKB-KW"/>
</dbReference>
<dbReference type="GO" id="GO:0036064">
    <property type="term" value="C:ciliary basal body"/>
    <property type="evidence" value="ECO:0000318"/>
    <property type="project" value="GO_Central"/>
</dbReference>
<dbReference type="STRING" id="10228.B3S4S4"/>
<dbReference type="HOGENOM" id="CLU_010131_7_1_1"/>
<evidence type="ECO:0000256" key="2">
    <source>
        <dbReference type="ARBA" id="ARBA00022598"/>
    </source>
</evidence>
<dbReference type="FunFam" id="3.30.470.20:FF:000009">
    <property type="entry name" value="tubulin polyglutamylase TTLL5 isoform X1"/>
    <property type="match status" value="1"/>
</dbReference>
<dbReference type="GO" id="GO:0070740">
    <property type="term" value="F:tubulin-glutamic acid ligase activity"/>
    <property type="evidence" value="ECO:0000318"/>
    <property type="project" value="GO_Central"/>
</dbReference>
<dbReference type="RefSeq" id="XP_002115418.1">
    <property type="nucleotide sequence ID" value="XM_002115382.1"/>
</dbReference>
<evidence type="ECO:0000256" key="3">
    <source>
        <dbReference type="ARBA" id="ARBA00022701"/>
    </source>
</evidence>
<dbReference type="eggNOG" id="KOG2158">
    <property type="taxonomic scope" value="Eukaryota"/>
</dbReference>
<keyword evidence="3" id="KW-0493">Microtubule</keyword>
<dbReference type="GO" id="GO:0000226">
    <property type="term" value="P:microtubule cytoskeleton organization"/>
    <property type="evidence" value="ECO:0000318"/>
    <property type="project" value="GO_Central"/>
</dbReference>
<keyword evidence="5" id="KW-0067">ATP-binding</keyword>
<dbReference type="GO" id="GO:0005524">
    <property type="term" value="F:ATP binding"/>
    <property type="evidence" value="ECO:0007669"/>
    <property type="project" value="UniProtKB-KW"/>
</dbReference>
<dbReference type="GO" id="GO:0015631">
    <property type="term" value="F:tubulin binding"/>
    <property type="evidence" value="ECO:0000318"/>
    <property type="project" value="GO_Central"/>
</dbReference>
<accession>B3S4S4</accession>
<dbReference type="SUPFAM" id="SSF56059">
    <property type="entry name" value="Glutathione synthetase ATP-binding domain-like"/>
    <property type="match status" value="1"/>
</dbReference>
<feature type="compositionally biased region" description="Polar residues" evidence="6">
    <location>
        <begin position="31"/>
        <end position="42"/>
    </location>
</feature>
<feature type="compositionally biased region" description="Acidic residues" evidence="6">
    <location>
        <begin position="19"/>
        <end position="28"/>
    </location>
</feature>
<name>B3S4S4_TRIAD</name>